<evidence type="ECO:0000256" key="5">
    <source>
        <dbReference type="ARBA" id="ARBA00023242"/>
    </source>
</evidence>
<dbReference type="HOGENOM" id="CLU_1742465_0_0_1"/>
<keyword evidence="4" id="KW-0949">S-adenosyl-L-methionine</keyword>
<dbReference type="SMART" id="SM00317">
    <property type="entry name" value="SET"/>
    <property type="match status" value="1"/>
</dbReference>
<dbReference type="InterPro" id="IPR001214">
    <property type="entry name" value="SET_dom"/>
</dbReference>
<dbReference type="STRING" id="7234.B4GIE2"/>
<feature type="region of interest" description="Disordered" evidence="6">
    <location>
        <begin position="11"/>
        <end position="39"/>
    </location>
</feature>
<dbReference type="PROSITE" id="PS50868">
    <property type="entry name" value="POST_SET"/>
    <property type="match status" value="1"/>
</dbReference>
<feature type="domain" description="Post-SET" evidence="8">
    <location>
        <begin position="134"/>
        <end position="150"/>
    </location>
</feature>
<dbReference type="InterPro" id="IPR051516">
    <property type="entry name" value="SETDB_methyltransferase"/>
</dbReference>
<evidence type="ECO:0000256" key="6">
    <source>
        <dbReference type="SAM" id="MobiDB-lite"/>
    </source>
</evidence>
<proteinExistence type="predicted"/>
<evidence type="ECO:0000256" key="1">
    <source>
        <dbReference type="ARBA" id="ARBA00004123"/>
    </source>
</evidence>
<protein>
    <submittedName>
        <fullName evidence="9">GL17700</fullName>
    </submittedName>
</protein>
<keyword evidence="10" id="KW-1185">Reference proteome</keyword>
<dbReference type="GO" id="GO:0070828">
    <property type="term" value="P:heterochromatin organization"/>
    <property type="evidence" value="ECO:0007669"/>
    <property type="project" value="TreeGrafter"/>
</dbReference>
<keyword evidence="3" id="KW-0808">Transferase</keyword>
<dbReference type="eggNOG" id="KOG1141">
    <property type="taxonomic scope" value="Eukaryota"/>
</dbReference>
<dbReference type="InterPro" id="IPR046341">
    <property type="entry name" value="SET_dom_sf"/>
</dbReference>
<feature type="compositionally biased region" description="Polar residues" evidence="6">
    <location>
        <begin position="26"/>
        <end position="39"/>
    </location>
</feature>
<dbReference type="GO" id="GO:0010629">
    <property type="term" value="P:negative regulation of gene expression"/>
    <property type="evidence" value="ECO:0007669"/>
    <property type="project" value="TreeGrafter"/>
</dbReference>
<comment type="subcellular location">
    <subcellularLocation>
        <location evidence="1">Nucleus</location>
    </subcellularLocation>
</comment>
<dbReference type="GO" id="GO:0005634">
    <property type="term" value="C:nucleus"/>
    <property type="evidence" value="ECO:0007669"/>
    <property type="project" value="UniProtKB-SubCell"/>
</dbReference>
<evidence type="ECO:0000256" key="4">
    <source>
        <dbReference type="ARBA" id="ARBA00022691"/>
    </source>
</evidence>
<dbReference type="GO" id="GO:0032259">
    <property type="term" value="P:methylation"/>
    <property type="evidence" value="ECO:0007669"/>
    <property type="project" value="UniProtKB-KW"/>
</dbReference>
<dbReference type="Pfam" id="PF00856">
    <property type="entry name" value="SET"/>
    <property type="match status" value="1"/>
</dbReference>
<dbReference type="GO" id="GO:0046974">
    <property type="term" value="F:histone H3K9 methyltransferase activity"/>
    <property type="evidence" value="ECO:0007669"/>
    <property type="project" value="TreeGrafter"/>
</dbReference>
<dbReference type="InterPro" id="IPR003616">
    <property type="entry name" value="Post-SET_dom"/>
</dbReference>
<dbReference type="PANTHER" id="PTHR46024">
    <property type="entry name" value="HISTONE-LYSINE N-METHYLTRANSFERASE EGGLESS"/>
    <property type="match status" value="1"/>
</dbReference>
<sequence length="150" mass="17397">MTFDPTTIIRRRRKKLRSSRSNSSSTQNTELDSQERTVISFNPNTDLDETVRENSVRRFFGKDQTPFIMDAKTTGNLGRYFNHSCSPNLFVQNVFVDTHDLRFPWVGFFASSHIRSGTELTWNYNYEVGVVPNKVLYCQCGAQNCRVRLL</sequence>
<dbReference type="PhylomeDB" id="B4GIE2"/>
<evidence type="ECO:0000313" key="9">
    <source>
        <dbReference type="EMBL" id="EDW36262.1"/>
    </source>
</evidence>
<keyword evidence="5" id="KW-0539">Nucleus</keyword>
<accession>B4GIE2</accession>
<dbReference type="Proteomes" id="UP000008744">
    <property type="component" value="Unassembled WGS sequence"/>
</dbReference>
<evidence type="ECO:0000256" key="2">
    <source>
        <dbReference type="ARBA" id="ARBA00022603"/>
    </source>
</evidence>
<dbReference type="PROSITE" id="PS50280">
    <property type="entry name" value="SET"/>
    <property type="match status" value="1"/>
</dbReference>
<evidence type="ECO:0000259" key="7">
    <source>
        <dbReference type="PROSITE" id="PS50280"/>
    </source>
</evidence>
<dbReference type="Gene3D" id="2.170.270.10">
    <property type="entry name" value="SET domain"/>
    <property type="match status" value="1"/>
</dbReference>
<dbReference type="PANTHER" id="PTHR46024:SF1">
    <property type="entry name" value="HISTONE-LYSINE N-METHYLTRANSFERASE EGGLESS"/>
    <property type="match status" value="1"/>
</dbReference>
<evidence type="ECO:0000313" key="10">
    <source>
        <dbReference type="Proteomes" id="UP000008744"/>
    </source>
</evidence>
<dbReference type="OMA" id="WQFIAVL"/>
<keyword evidence="2" id="KW-0489">Methyltransferase</keyword>
<dbReference type="OrthoDB" id="5792673at2759"/>
<reference evidence="9 10" key="1">
    <citation type="journal article" date="2007" name="Nature">
        <title>Evolution of genes and genomes on the Drosophila phylogeny.</title>
        <authorList>
            <consortium name="Drosophila 12 Genomes Consortium"/>
            <person name="Clark A.G."/>
            <person name="Eisen M.B."/>
            <person name="Smith D.R."/>
            <person name="Bergman C.M."/>
            <person name="Oliver B."/>
            <person name="Markow T.A."/>
            <person name="Kaufman T.C."/>
            <person name="Kellis M."/>
            <person name="Gelbart W."/>
            <person name="Iyer V.N."/>
            <person name="Pollard D.A."/>
            <person name="Sackton T.B."/>
            <person name="Larracuente A.M."/>
            <person name="Singh N.D."/>
            <person name="Abad J.P."/>
            <person name="Abt D.N."/>
            <person name="Adryan B."/>
            <person name="Aguade M."/>
            <person name="Akashi H."/>
            <person name="Anderson W.W."/>
            <person name="Aquadro C.F."/>
            <person name="Ardell D.H."/>
            <person name="Arguello R."/>
            <person name="Artieri C.G."/>
            <person name="Barbash D.A."/>
            <person name="Barker D."/>
            <person name="Barsanti P."/>
            <person name="Batterham P."/>
            <person name="Batzoglou S."/>
            <person name="Begun D."/>
            <person name="Bhutkar A."/>
            <person name="Blanco E."/>
            <person name="Bosak S.A."/>
            <person name="Bradley R.K."/>
            <person name="Brand A.D."/>
            <person name="Brent M.R."/>
            <person name="Brooks A.N."/>
            <person name="Brown R.H."/>
            <person name="Butlin R.K."/>
            <person name="Caggese C."/>
            <person name="Calvi B.R."/>
            <person name="Bernardo de Carvalho A."/>
            <person name="Caspi A."/>
            <person name="Castrezana S."/>
            <person name="Celniker S.E."/>
            <person name="Chang J.L."/>
            <person name="Chapple C."/>
            <person name="Chatterji S."/>
            <person name="Chinwalla A."/>
            <person name="Civetta A."/>
            <person name="Clifton S.W."/>
            <person name="Comeron J.M."/>
            <person name="Costello J.C."/>
            <person name="Coyne J.A."/>
            <person name="Daub J."/>
            <person name="David R.G."/>
            <person name="Delcher A.L."/>
            <person name="Delehaunty K."/>
            <person name="Do C.B."/>
            <person name="Ebling H."/>
            <person name="Edwards K."/>
            <person name="Eickbush T."/>
            <person name="Evans J.D."/>
            <person name="Filipski A."/>
            <person name="Findeiss S."/>
            <person name="Freyhult E."/>
            <person name="Fulton L."/>
            <person name="Fulton R."/>
            <person name="Garcia A.C."/>
            <person name="Gardiner A."/>
            <person name="Garfield D.A."/>
            <person name="Garvin B.E."/>
            <person name="Gibson G."/>
            <person name="Gilbert D."/>
            <person name="Gnerre S."/>
            <person name="Godfrey J."/>
            <person name="Good R."/>
            <person name="Gotea V."/>
            <person name="Gravely B."/>
            <person name="Greenberg A.J."/>
            <person name="Griffiths-Jones S."/>
            <person name="Gross S."/>
            <person name="Guigo R."/>
            <person name="Gustafson E.A."/>
            <person name="Haerty W."/>
            <person name="Hahn M.W."/>
            <person name="Halligan D.L."/>
            <person name="Halpern A.L."/>
            <person name="Halter G.M."/>
            <person name="Han M.V."/>
            <person name="Heger A."/>
            <person name="Hillier L."/>
            <person name="Hinrichs A.S."/>
            <person name="Holmes I."/>
            <person name="Hoskins R.A."/>
            <person name="Hubisz M.J."/>
            <person name="Hultmark D."/>
            <person name="Huntley M.A."/>
            <person name="Jaffe D.B."/>
            <person name="Jagadeeshan S."/>
            <person name="Jeck W.R."/>
            <person name="Johnson J."/>
            <person name="Jones C.D."/>
            <person name="Jordan W.C."/>
            <person name="Karpen G.H."/>
            <person name="Kataoka E."/>
            <person name="Keightley P.D."/>
            <person name="Kheradpour P."/>
            <person name="Kirkness E.F."/>
            <person name="Koerich L.B."/>
            <person name="Kristiansen K."/>
            <person name="Kudrna D."/>
            <person name="Kulathinal R.J."/>
            <person name="Kumar S."/>
            <person name="Kwok R."/>
            <person name="Lander E."/>
            <person name="Langley C.H."/>
            <person name="Lapoint R."/>
            <person name="Lazzaro B.P."/>
            <person name="Lee S.J."/>
            <person name="Levesque L."/>
            <person name="Li R."/>
            <person name="Lin C.F."/>
            <person name="Lin M.F."/>
            <person name="Lindblad-Toh K."/>
            <person name="Llopart A."/>
            <person name="Long M."/>
            <person name="Low L."/>
            <person name="Lozovsky E."/>
            <person name="Lu J."/>
            <person name="Luo M."/>
            <person name="Machado C.A."/>
            <person name="Makalowski W."/>
            <person name="Marzo M."/>
            <person name="Matsuda M."/>
            <person name="Matzkin L."/>
            <person name="McAllister B."/>
            <person name="McBride C.S."/>
            <person name="McKernan B."/>
            <person name="McKernan K."/>
            <person name="Mendez-Lago M."/>
            <person name="Minx P."/>
            <person name="Mollenhauer M.U."/>
            <person name="Montooth K."/>
            <person name="Mount S.M."/>
            <person name="Mu X."/>
            <person name="Myers E."/>
            <person name="Negre B."/>
            <person name="Newfeld S."/>
            <person name="Nielsen R."/>
            <person name="Noor M.A."/>
            <person name="O'Grady P."/>
            <person name="Pachter L."/>
            <person name="Papaceit M."/>
            <person name="Parisi M.J."/>
            <person name="Parisi M."/>
            <person name="Parts L."/>
            <person name="Pedersen J.S."/>
            <person name="Pesole G."/>
            <person name="Phillippy A.M."/>
            <person name="Ponting C.P."/>
            <person name="Pop M."/>
            <person name="Porcelli D."/>
            <person name="Powell J.R."/>
            <person name="Prohaska S."/>
            <person name="Pruitt K."/>
            <person name="Puig M."/>
            <person name="Quesneville H."/>
            <person name="Ram K.R."/>
            <person name="Rand D."/>
            <person name="Rasmussen M.D."/>
            <person name="Reed L.K."/>
            <person name="Reenan R."/>
            <person name="Reily A."/>
            <person name="Remington K.A."/>
            <person name="Rieger T.T."/>
            <person name="Ritchie M.G."/>
            <person name="Robin C."/>
            <person name="Rogers Y.H."/>
            <person name="Rohde C."/>
            <person name="Rozas J."/>
            <person name="Rubenfield M.J."/>
            <person name="Ruiz A."/>
            <person name="Russo S."/>
            <person name="Salzberg S.L."/>
            <person name="Sanchez-Gracia A."/>
            <person name="Saranga D.J."/>
            <person name="Sato H."/>
            <person name="Schaeffer S.W."/>
            <person name="Schatz M.C."/>
            <person name="Schlenke T."/>
            <person name="Schwartz R."/>
            <person name="Segarra C."/>
            <person name="Singh R.S."/>
            <person name="Sirot L."/>
            <person name="Sirota M."/>
            <person name="Sisneros N.B."/>
            <person name="Smith C.D."/>
            <person name="Smith T.F."/>
            <person name="Spieth J."/>
            <person name="Stage D.E."/>
            <person name="Stark A."/>
            <person name="Stephan W."/>
            <person name="Strausberg R.L."/>
            <person name="Strempel S."/>
            <person name="Sturgill D."/>
            <person name="Sutton G."/>
            <person name="Sutton G.G."/>
            <person name="Tao W."/>
            <person name="Teichmann S."/>
            <person name="Tobari Y.N."/>
            <person name="Tomimura Y."/>
            <person name="Tsolas J.M."/>
            <person name="Valente V.L."/>
            <person name="Venter E."/>
            <person name="Venter J.C."/>
            <person name="Vicario S."/>
            <person name="Vieira F.G."/>
            <person name="Vilella A.J."/>
            <person name="Villasante A."/>
            <person name="Walenz B."/>
            <person name="Wang J."/>
            <person name="Wasserman M."/>
            <person name="Watts T."/>
            <person name="Wilson D."/>
            <person name="Wilson R.K."/>
            <person name="Wing R.A."/>
            <person name="Wolfner M.F."/>
            <person name="Wong A."/>
            <person name="Wong G.K."/>
            <person name="Wu C.I."/>
            <person name="Wu G."/>
            <person name="Yamamoto D."/>
            <person name="Yang H.P."/>
            <person name="Yang S.P."/>
            <person name="Yorke J.A."/>
            <person name="Yoshida K."/>
            <person name="Zdobnov E."/>
            <person name="Zhang P."/>
            <person name="Zhang Y."/>
            <person name="Zimin A.V."/>
            <person name="Baldwin J."/>
            <person name="Abdouelleil A."/>
            <person name="Abdulkadir J."/>
            <person name="Abebe A."/>
            <person name="Abera B."/>
            <person name="Abreu J."/>
            <person name="Acer S.C."/>
            <person name="Aftuck L."/>
            <person name="Alexander A."/>
            <person name="An P."/>
            <person name="Anderson E."/>
            <person name="Anderson S."/>
            <person name="Arachi H."/>
            <person name="Azer M."/>
            <person name="Bachantsang P."/>
            <person name="Barry A."/>
            <person name="Bayul T."/>
            <person name="Berlin A."/>
            <person name="Bessette D."/>
            <person name="Bloom T."/>
            <person name="Blye J."/>
            <person name="Boguslavskiy L."/>
            <person name="Bonnet C."/>
            <person name="Boukhgalter B."/>
            <person name="Bourzgui I."/>
            <person name="Brown A."/>
            <person name="Cahill P."/>
            <person name="Channer S."/>
            <person name="Cheshatsang Y."/>
            <person name="Chuda L."/>
            <person name="Citroen M."/>
            <person name="Collymore A."/>
            <person name="Cooke P."/>
            <person name="Costello M."/>
            <person name="D'Aco K."/>
            <person name="Daza R."/>
            <person name="De Haan G."/>
            <person name="DeGray S."/>
            <person name="DeMaso C."/>
            <person name="Dhargay N."/>
            <person name="Dooley K."/>
            <person name="Dooley E."/>
            <person name="Doricent M."/>
            <person name="Dorje P."/>
            <person name="Dorjee K."/>
            <person name="Dupes A."/>
            <person name="Elong R."/>
            <person name="Falk J."/>
            <person name="Farina A."/>
            <person name="Faro S."/>
            <person name="Ferguson D."/>
            <person name="Fisher S."/>
            <person name="Foley C.D."/>
            <person name="Franke A."/>
            <person name="Friedrich D."/>
            <person name="Gadbois L."/>
            <person name="Gearin G."/>
            <person name="Gearin C.R."/>
            <person name="Giannoukos G."/>
            <person name="Goode T."/>
            <person name="Graham J."/>
            <person name="Grandbois E."/>
            <person name="Grewal S."/>
            <person name="Gyaltsen K."/>
            <person name="Hafez N."/>
            <person name="Hagos B."/>
            <person name="Hall J."/>
            <person name="Henson C."/>
            <person name="Hollinger A."/>
            <person name="Honan T."/>
            <person name="Huard M.D."/>
            <person name="Hughes L."/>
            <person name="Hurhula B."/>
            <person name="Husby M.E."/>
            <person name="Kamat A."/>
            <person name="Kanga B."/>
            <person name="Kashin S."/>
            <person name="Khazanovich D."/>
            <person name="Kisner P."/>
            <person name="Lance K."/>
            <person name="Lara M."/>
            <person name="Lee W."/>
            <person name="Lennon N."/>
            <person name="Letendre F."/>
            <person name="LeVine R."/>
            <person name="Lipovsky A."/>
            <person name="Liu X."/>
            <person name="Liu J."/>
            <person name="Liu S."/>
            <person name="Lokyitsang T."/>
            <person name="Lokyitsang Y."/>
            <person name="Lubonja R."/>
            <person name="Lui A."/>
            <person name="MacDonald P."/>
            <person name="Magnisalis V."/>
            <person name="Maru K."/>
            <person name="Matthews C."/>
            <person name="McCusker W."/>
            <person name="McDonough S."/>
            <person name="Mehta T."/>
            <person name="Meldrim J."/>
            <person name="Meneus L."/>
            <person name="Mihai O."/>
            <person name="Mihalev A."/>
            <person name="Mihova T."/>
            <person name="Mittelman R."/>
            <person name="Mlenga V."/>
            <person name="Montmayeur A."/>
            <person name="Mulrain L."/>
            <person name="Navidi A."/>
            <person name="Naylor J."/>
            <person name="Negash T."/>
            <person name="Nguyen T."/>
            <person name="Nguyen N."/>
            <person name="Nicol R."/>
            <person name="Norbu C."/>
            <person name="Norbu N."/>
            <person name="Novod N."/>
            <person name="O'Neill B."/>
            <person name="Osman S."/>
            <person name="Markiewicz E."/>
            <person name="Oyono O.L."/>
            <person name="Patti C."/>
            <person name="Phunkhang P."/>
            <person name="Pierre F."/>
            <person name="Priest M."/>
            <person name="Raghuraman S."/>
            <person name="Rege F."/>
            <person name="Reyes R."/>
            <person name="Rise C."/>
            <person name="Rogov P."/>
            <person name="Ross K."/>
            <person name="Ryan E."/>
            <person name="Settipalli S."/>
            <person name="Shea T."/>
            <person name="Sherpa N."/>
            <person name="Shi L."/>
            <person name="Shih D."/>
            <person name="Sparrow T."/>
            <person name="Spaulding J."/>
            <person name="Stalker J."/>
            <person name="Stange-Thomann N."/>
            <person name="Stavropoulos S."/>
            <person name="Stone C."/>
            <person name="Strader C."/>
            <person name="Tesfaye S."/>
            <person name="Thomson T."/>
            <person name="Thoulutsang Y."/>
            <person name="Thoulutsang D."/>
            <person name="Topham K."/>
            <person name="Topping I."/>
            <person name="Tsamla T."/>
            <person name="Vassiliev H."/>
            <person name="Vo A."/>
            <person name="Wangchuk T."/>
            <person name="Wangdi T."/>
            <person name="Weiand M."/>
            <person name="Wilkinson J."/>
            <person name="Wilson A."/>
            <person name="Yadav S."/>
            <person name="Young G."/>
            <person name="Yu Q."/>
            <person name="Zembek L."/>
            <person name="Zhong D."/>
            <person name="Zimmer A."/>
            <person name="Zwirko Z."/>
            <person name="Jaffe D.B."/>
            <person name="Alvarez P."/>
            <person name="Brockman W."/>
            <person name="Butler J."/>
            <person name="Chin C."/>
            <person name="Gnerre S."/>
            <person name="Grabherr M."/>
            <person name="Kleber M."/>
            <person name="Mauceli E."/>
            <person name="MacCallum I."/>
        </authorList>
    </citation>
    <scope>NUCLEOTIDE SEQUENCE [LARGE SCALE GENOMIC DNA]</scope>
    <source>
        <strain evidence="10">MSH-3 / Tucson 14011-0111.49</strain>
    </source>
</reference>
<dbReference type="AlphaFoldDB" id="B4GIE2"/>
<evidence type="ECO:0000259" key="8">
    <source>
        <dbReference type="PROSITE" id="PS50868"/>
    </source>
</evidence>
<dbReference type="EMBL" id="CH479183">
    <property type="protein sequence ID" value="EDW36262.1"/>
    <property type="molecule type" value="Genomic_DNA"/>
</dbReference>
<feature type="domain" description="SET" evidence="7">
    <location>
        <begin position="14"/>
        <end position="125"/>
    </location>
</feature>
<evidence type="ECO:0000256" key="3">
    <source>
        <dbReference type="ARBA" id="ARBA00022679"/>
    </source>
</evidence>
<dbReference type="SMR" id="B4GIE2"/>
<gene>
    <name evidence="9" type="primary">Dper\GL17700</name>
    <name evidence="9" type="ORF">Dper_GL17700</name>
</gene>
<name>B4GIE2_DROPE</name>
<organism evidence="10">
    <name type="scientific">Drosophila persimilis</name>
    <name type="common">Fruit fly</name>
    <dbReference type="NCBI Taxonomy" id="7234"/>
    <lineage>
        <taxon>Eukaryota</taxon>
        <taxon>Metazoa</taxon>
        <taxon>Ecdysozoa</taxon>
        <taxon>Arthropoda</taxon>
        <taxon>Hexapoda</taxon>
        <taxon>Insecta</taxon>
        <taxon>Pterygota</taxon>
        <taxon>Neoptera</taxon>
        <taxon>Endopterygota</taxon>
        <taxon>Diptera</taxon>
        <taxon>Brachycera</taxon>
        <taxon>Muscomorpha</taxon>
        <taxon>Ephydroidea</taxon>
        <taxon>Drosophilidae</taxon>
        <taxon>Drosophila</taxon>
        <taxon>Sophophora</taxon>
    </lineage>
</organism>
<dbReference type="SUPFAM" id="SSF82199">
    <property type="entry name" value="SET domain"/>
    <property type="match status" value="1"/>
</dbReference>